<dbReference type="EMBL" id="MU072548">
    <property type="protein sequence ID" value="KAF5825560.1"/>
    <property type="molecule type" value="Genomic_DNA"/>
</dbReference>
<feature type="domain" description="Dynamin-type G" evidence="1">
    <location>
        <begin position="1"/>
        <end position="77"/>
    </location>
</feature>
<feature type="non-terminal residue" evidence="2">
    <location>
        <position position="1"/>
    </location>
</feature>
<dbReference type="InterPro" id="IPR027417">
    <property type="entry name" value="P-loop_NTPase"/>
</dbReference>
<proteinExistence type="predicted"/>
<reference evidence="2" key="1">
    <citation type="submission" date="2017-08" db="EMBL/GenBank/DDBJ databases">
        <authorList>
            <person name="Polle J.E."/>
            <person name="Barry K."/>
            <person name="Cushman J."/>
            <person name="Schmutz J."/>
            <person name="Tran D."/>
            <person name="Hathwaick L.T."/>
            <person name="Yim W.C."/>
            <person name="Jenkins J."/>
            <person name="Mckie-Krisberg Z.M."/>
            <person name="Prochnik S."/>
            <person name="Lindquist E."/>
            <person name="Dockter R.B."/>
            <person name="Adam C."/>
            <person name="Molina H."/>
            <person name="Bunkerborg J."/>
            <person name="Jin E."/>
            <person name="Buchheim M."/>
            <person name="Magnuson J."/>
        </authorList>
    </citation>
    <scope>NUCLEOTIDE SEQUENCE</scope>
    <source>
        <strain evidence="2">CCAP 19/18</strain>
    </source>
</reference>
<evidence type="ECO:0000313" key="3">
    <source>
        <dbReference type="Proteomes" id="UP000815325"/>
    </source>
</evidence>
<feature type="non-terminal residue" evidence="2">
    <location>
        <position position="77"/>
    </location>
</feature>
<protein>
    <recommendedName>
        <fullName evidence="1">Dynamin-type G domain-containing protein</fullName>
    </recommendedName>
</protein>
<evidence type="ECO:0000313" key="2">
    <source>
        <dbReference type="EMBL" id="KAF5825560.1"/>
    </source>
</evidence>
<keyword evidence="3" id="KW-1185">Reference proteome</keyword>
<evidence type="ECO:0000259" key="1">
    <source>
        <dbReference type="PROSITE" id="PS51718"/>
    </source>
</evidence>
<sequence>HSRLILFLQQSSVEWASSLWLNVVQEVDPTFQRTVFVASKFDNRLKEFAERWEVDKYLAATGYLPPKVRPFFVALPK</sequence>
<name>A0ABQ7FSR6_DUNSA</name>
<dbReference type="Gene3D" id="3.40.50.300">
    <property type="entry name" value="P-loop containing nucleotide triphosphate hydrolases"/>
    <property type="match status" value="1"/>
</dbReference>
<gene>
    <name evidence="2" type="ORF">DUNSADRAFT_8672</name>
</gene>
<dbReference type="PROSITE" id="PS51718">
    <property type="entry name" value="G_DYNAMIN_2"/>
    <property type="match status" value="1"/>
</dbReference>
<dbReference type="Proteomes" id="UP000815325">
    <property type="component" value="Unassembled WGS sequence"/>
</dbReference>
<comment type="caution">
    <text evidence="2">The sequence shown here is derived from an EMBL/GenBank/DDBJ whole genome shotgun (WGS) entry which is preliminary data.</text>
</comment>
<organism evidence="2 3">
    <name type="scientific">Dunaliella salina</name>
    <name type="common">Green alga</name>
    <name type="synonym">Protococcus salinus</name>
    <dbReference type="NCBI Taxonomy" id="3046"/>
    <lineage>
        <taxon>Eukaryota</taxon>
        <taxon>Viridiplantae</taxon>
        <taxon>Chlorophyta</taxon>
        <taxon>core chlorophytes</taxon>
        <taxon>Chlorophyceae</taxon>
        <taxon>CS clade</taxon>
        <taxon>Chlamydomonadales</taxon>
        <taxon>Dunaliellaceae</taxon>
        <taxon>Dunaliella</taxon>
    </lineage>
</organism>
<dbReference type="InterPro" id="IPR030381">
    <property type="entry name" value="G_DYNAMIN_dom"/>
</dbReference>
<accession>A0ABQ7FSR6</accession>